<gene>
    <name evidence="2" type="ORF">EZS27_015782</name>
</gene>
<accession>A0A5J4RQP6</accession>
<dbReference type="Pfam" id="PF14725">
    <property type="entry name" value="DUF4466"/>
    <property type="match status" value="1"/>
</dbReference>
<dbReference type="PROSITE" id="PS51257">
    <property type="entry name" value="PROKAR_LIPOPROTEIN"/>
    <property type="match status" value="1"/>
</dbReference>
<comment type="caution">
    <text evidence="2">The sequence shown here is derived from an EMBL/GenBank/DDBJ whole genome shotgun (WGS) entry which is preliminary data.</text>
</comment>
<dbReference type="InterPro" id="IPR041873">
    <property type="entry name" value="PARMER_03128_N"/>
</dbReference>
<dbReference type="CDD" id="cd12106">
    <property type="entry name" value="PARMER_03128_N"/>
    <property type="match status" value="1"/>
</dbReference>
<protein>
    <recommendedName>
        <fullName evidence="1">DUF4466 domain-containing protein</fullName>
    </recommendedName>
</protein>
<reference evidence="2" key="1">
    <citation type="submission" date="2019-03" db="EMBL/GenBank/DDBJ databases">
        <title>Single cell metagenomics reveals metabolic interactions within the superorganism composed of flagellate Streblomastix strix and complex community of Bacteroidetes bacteria on its surface.</title>
        <authorList>
            <person name="Treitli S.C."/>
            <person name="Kolisko M."/>
            <person name="Husnik F."/>
            <person name="Keeling P."/>
            <person name="Hampl V."/>
        </authorList>
    </citation>
    <scope>NUCLEOTIDE SEQUENCE</scope>
    <source>
        <strain evidence="2">STM</strain>
    </source>
</reference>
<proteinExistence type="predicted"/>
<dbReference type="EMBL" id="SNRY01000835">
    <property type="protein sequence ID" value="KAA6336028.1"/>
    <property type="molecule type" value="Genomic_DNA"/>
</dbReference>
<dbReference type="CDD" id="cd07472">
    <property type="entry name" value="HmuY_like"/>
    <property type="match status" value="1"/>
</dbReference>
<dbReference type="Gene3D" id="2.60.40.3550">
    <property type="entry name" value="Domain of unknown function DUF4466"/>
    <property type="match status" value="1"/>
</dbReference>
<sequence length="334" mass="36262">MKQHKFLYMVCALSLLFLAACEDDDNNKLSTALNNDCIKRTLGPNVVGLNIDFVYAMALPPSEGKIVSAQVEASIAGASGTYLEHRSFYTDGSGSDVPVVVGNPSVTSGAKTEVAFVKDTCAASLRYYYKIPAEAKGKQVEFTFSAQASNGQTISYKMGPYDIAKMDMALDLVATDGSTCYISLADMAVYDAAGAAANAAKIDLVYLYRKISGITFEHAFVSPAADAQYLSDVALPSGVHNNTLIREVYGLRDRHLARLQYGIYVDDPDFLTLDFTNMPNYAINVKNEGGVWVETQDGKYRAYIYVNIVNPGSSNANTIPANSARISIKRYTLE</sequence>
<dbReference type="AlphaFoldDB" id="A0A5J4RQP6"/>
<evidence type="ECO:0000313" key="2">
    <source>
        <dbReference type="EMBL" id="KAA6336028.1"/>
    </source>
</evidence>
<organism evidence="2">
    <name type="scientific">termite gut metagenome</name>
    <dbReference type="NCBI Taxonomy" id="433724"/>
    <lineage>
        <taxon>unclassified sequences</taxon>
        <taxon>metagenomes</taxon>
        <taxon>organismal metagenomes</taxon>
    </lineage>
</organism>
<name>A0A5J4RQP6_9ZZZZ</name>
<dbReference type="InterPro" id="IPR028072">
    <property type="entry name" value="DUF4466"/>
</dbReference>
<feature type="domain" description="DUF4466" evidence="1">
    <location>
        <begin position="30"/>
        <end position="332"/>
    </location>
</feature>
<evidence type="ECO:0000259" key="1">
    <source>
        <dbReference type="Pfam" id="PF14725"/>
    </source>
</evidence>